<gene>
    <name evidence="3" type="ORF">Mucpa_6065</name>
</gene>
<feature type="chain" id="PRO_5003557218" evidence="1">
    <location>
        <begin position="24"/>
        <end position="668"/>
    </location>
</feature>
<dbReference type="SUPFAM" id="SSF55486">
    <property type="entry name" value="Metalloproteases ('zincins'), catalytic domain"/>
    <property type="match status" value="1"/>
</dbReference>
<dbReference type="RefSeq" id="WP_008511654.1">
    <property type="nucleotide sequence ID" value="NZ_CM001403.1"/>
</dbReference>
<accession>H1YCD2</accession>
<feature type="domain" description="Peptidase M1 membrane alanine aminopeptidase" evidence="2">
    <location>
        <begin position="406"/>
        <end position="567"/>
    </location>
</feature>
<dbReference type="HOGENOM" id="CLU_015077_0_0_10"/>
<reference evidence="3" key="1">
    <citation type="submission" date="2011-09" db="EMBL/GenBank/DDBJ databases">
        <title>The permanent draft genome of Mucilaginibacter paludis DSM 18603.</title>
        <authorList>
            <consortium name="US DOE Joint Genome Institute (JGI-PGF)"/>
            <person name="Lucas S."/>
            <person name="Han J."/>
            <person name="Lapidus A."/>
            <person name="Bruce D."/>
            <person name="Goodwin L."/>
            <person name="Pitluck S."/>
            <person name="Peters L."/>
            <person name="Kyrpides N."/>
            <person name="Mavromatis K."/>
            <person name="Ivanova N."/>
            <person name="Mikhailova N."/>
            <person name="Held B."/>
            <person name="Detter J.C."/>
            <person name="Tapia R."/>
            <person name="Han C."/>
            <person name="Land M."/>
            <person name="Hauser L."/>
            <person name="Markowitz V."/>
            <person name="Cheng J.-F."/>
            <person name="Hugenholtz P."/>
            <person name="Woyke T."/>
            <person name="Wu D."/>
            <person name="Tindall B."/>
            <person name="Brambilla E."/>
            <person name="Klenk H.-P."/>
            <person name="Eisen J.A."/>
        </authorList>
    </citation>
    <scope>NUCLEOTIDE SEQUENCE [LARGE SCALE GENOMIC DNA]</scope>
    <source>
        <strain evidence="3">DSM 18603</strain>
    </source>
</reference>
<dbReference type="InterPro" id="IPR027268">
    <property type="entry name" value="Peptidase_M4/M1_CTD_sf"/>
</dbReference>
<feature type="signal peptide" evidence="1">
    <location>
        <begin position="1"/>
        <end position="23"/>
    </location>
</feature>
<keyword evidence="4" id="KW-1185">Reference proteome</keyword>
<proteinExistence type="predicted"/>
<dbReference type="Proteomes" id="UP000002774">
    <property type="component" value="Chromosome"/>
</dbReference>
<dbReference type="GO" id="GO:0008237">
    <property type="term" value="F:metallopeptidase activity"/>
    <property type="evidence" value="ECO:0007669"/>
    <property type="project" value="InterPro"/>
</dbReference>
<dbReference type="Pfam" id="PF01433">
    <property type="entry name" value="Peptidase_M1"/>
    <property type="match status" value="1"/>
</dbReference>
<organism evidence="3 4">
    <name type="scientific">Mucilaginibacter paludis DSM 18603</name>
    <dbReference type="NCBI Taxonomy" id="714943"/>
    <lineage>
        <taxon>Bacteria</taxon>
        <taxon>Pseudomonadati</taxon>
        <taxon>Bacteroidota</taxon>
        <taxon>Sphingobacteriia</taxon>
        <taxon>Sphingobacteriales</taxon>
        <taxon>Sphingobacteriaceae</taxon>
        <taxon>Mucilaginibacter</taxon>
    </lineage>
</organism>
<dbReference type="GO" id="GO:0008270">
    <property type="term" value="F:zinc ion binding"/>
    <property type="evidence" value="ECO:0007669"/>
    <property type="project" value="InterPro"/>
</dbReference>
<dbReference type="InterPro" id="IPR014782">
    <property type="entry name" value="Peptidase_M1_dom"/>
</dbReference>
<dbReference type="CDD" id="cd09604">
    <property type="entry name" value="M1_APN_like"/>
    <property type="match status" value="1"/>
</dbReference>
<evidence type="ECO:0000256" key="1">
    <source>
        <dbReference type="SAM" id="SignalP"/>
    </source>
</evidence>
<dbReference type="OrthoDB" id="9814383at2"/>
<dbReference type="eggNOG" id="COG0308">
    <property type="taxonomic scope" value="Bacteria"/>
</dbReference>
<evidence type="ECO:0000259" key="2">
    <source>
        <dbReference type="Pfam" id="PF01433"/>
    </source>
</evidence>
<dbReference type="STRING" id="714943.Mucpa_6065"/>
<evidence type="ECO:0000313" key="3">
    <source>
        <dbReference type="EMBL" id="EHQ30123.1"/>
    </source>
</evidence>
<dbReference type="AlphaFoldDB" id="H1YCD2"/>
<dbReference type="Gene3D" id="1.10.390.10">
    <property type="entry name" value="Neutral Protease Domain 2"/>
    <property type="match status" value="1"/>
</dbReference>
<evidence type="ECO:0000313" key="4">
    <source>
        <dbReference type="Proteomes" id="UP000002774"/>
    </source>
</evidence>
<keyword evidence="1" id="KW-0732">Signal</keyword>
<name>H1YCD2_9SPHI</name>
<protein>
    <submittedName>
        <fullName evidence="3">Peptidase</fullName>
    </submittedName>
</protein>
<sequence length="668" mass="75655">MKIHPASLWAVVTLLLFTDTVNAQRRQKGPNSNDTVSSVYQPSDIFSPLFYAERGNEYHSANGAPGSKYWQNRVDYQIKANLDTVKKVIRASETINYTNNSPDQLRFLWIQLDQNTYRADARSNFPTGAAAAQHTNGYEFESVEIIQNGKAEKVPYVLTDTRMQVRLPKSILPNGGKISVLINYHYVIPGAFGGRTDYADTKNGKIYEIAQWFPRMCVYDDTSGWDTLPFLGSGEFYLEYGDIDYQVTVPWDMIVAGSGELLNPQEVLTPKQISRLQAARNSDKTIMIINPDEVAKPTSRPVNRGTLTWHFKMSNTRDVAFGASRAYIWDAARVNLPGGKKSLAMSVYPVESAGNDAWGRATEYLKGSIEYFSAKWFVYPYPVAVNEAGIAGGMEYPGIVFDGITDKGKELFWVTAHEIGHNWFPMIVGSNERRFAWMDEGFNTFIDIGASDVFNKGEYAPKRDSEYAPAGGNPADEIIPIITDPNAPTIMTAADAISEKYRHPIAYFKPAFGLVLLREQILGKERFDYAFRNYIRNWAFKHPTPNDFFRSMDNGAGEDLSWFWKGWYYNNWKLDLAIIHAEYTDINDLKKGIRVTIANKEKMVMPCTVEVKYKDGSKQRMQLPVETWLQNKVTTFTFPSTSEVVCVDIDPDAALPDVNRVNNHWVMK</sequence>
<dbReference type="EMBL" id="CM001403">
    <property type="protein sequence ID" value="EHQ30123.1"/>
    <property type="molecule type" value="Genomic_DNA"/>
</dbReference>